<comment type="caution">
    <text evidence="2">The sequence shown here is derived from an EMBL/GenBank/DDBJ whole genome shotgun (WGS) entry which is preliminary data.</text>
</comment>
<protein>
    <submittedName>
        <fullName evidence="2">DUF3157 family protein</fullName>
    </submittedName>
</protein>
<evidence type="ECO:0000313" key="2">
    <source>
        <dbReference type="EMBL" id="MEL1245823.1"/>
    </source>
</evidence>
<reference evidence="2 3" key="1">
    <citation type="submission" date="2024-04" db="EMBL/GenBank/DDBJ databases">
        <title>Flavobacterium sp. DGU11 16S ribosomal RNA gene Genome sequencing and assembly.</title>
        <authorList>
            <person name="Park S."/>
        </authorList>
    </citation>
    <scope>NUCLEOTIDE SEQUENCE [LARGE SCALE GENOMIC DNA]</scope>
    <source>
        <strain evidence="2 3">DGU11</strain>
    </source>
</reference>
<feature type="signal peptide" evidence="1">
    <location>
        <begin position="1"/>
        <end position="23"/>
    </location>
</feature>
<keyword evidence="1" id="KW-0732">Signal</keyword>
<dbReference type="Proteomes" id="UP001464555">
    <property type="component" value="Unassembled WGS sequence"/>
</dbReference>
<accession>A0ABU9I074</accession>
<dbReference type="EMBL" id="JBBYHR010000010">
    <property type="protein sequence ID" value="MEL1245823.1"/>
    <property type="molecule type" value="Genomic_DNA"/>
</dbReference>
<evidence type="ECO:0000313" key="3">
    <source>
        <dbReference type="Proteomes" id="UP001464555"/>
    </source>
</evidence>
<keyword evidence="3" id="KW-1185">Reference proteome</keyword>
<evidence type="ECO:0000256" key="1">
    <source>
        <dbReference type="SAM" id="SignalP"/>
    </source>
</evidence>
<dbReference type="RefSeq" id="WP_341698120.1">
    <property type="nucleotide sequence ID" value="NZ_JBBYHR010000010.1"/>
</dbReference>
<gene>
    <name evidence="2" type="ORF">AAEO56_16235</name>
</gene>
<feature type="chain" id="PRO_5045609886" evidence="1">
    <location>
        <begin position="24"/>
        <end position="133"/>
    </location>
</feature>
<proteinExistence type="predicted"/>
<name>A0ABU9I074_9FLAO</name>
<sequence length="133" mass="15101">MKTLFTSCLLLFLQIGFCQNIKATTENGKKVLLKDDKTWEYDTSQTLESCSTPANFKEPQGDKSNKQFLEMTNATVKDMKKHVAVDLGVNEKDIVLLELSEQKGNAIYILCIKGTKYKYRRTGSVFHKDGEKP</sequence>
<organism evidence="2 3">
    <name type="scientific">Flavobacterium arundinis</name>
    <dbReference type="NCBI Taxonomy" id="3139143"/>
    <lineage>
        <taxon>Bacteria</taxon>
        <taxon>Pseudomonadati</taxon>
        <taxon>Bacteroidota</taxon>
        <taxon>Flavobacteriia</taxon>
        <taxon>Flavobacteriales</taxon>
        <taxon>Flavobacteriaceae</taxon>
        <taxon>Flavobacterium</taxon>
    </lineage>
</organism>